<name>A0A081NZY1_9BACL</name>
<feature type="transmembrane region" description="Helical" evidence="5">
    <location>
        <begin position="501"/>
        <end position="519"/>
    </location>
</feature>
<feature type="transmembrane region" description="Helical" evidence="5">
    <location>
        <begin position="153"/>
        <end position="171"/>
    </location>
</feature>
<reference evidence="7 8" key="1">
    <citation type="submission" date="2014-06" db="EMBL/GenBank/DDBJ databases">
        <title>Draft genome sequence of Paenibacillus sp. MSt1.</title>
        <authorList>
            <person name="Aw Y.K."/>
            <person name="Ong K.S."/>
            <person name="Gan H.M."/>
            <person name="Lee S.M."/>
        </authorList>
    </citation>
    <scope>NUCLEOTIDE SEQUENCE [LARGE SCALE GENOMIC DNA]</scope>
    <source>
        <strain evidence="7 8">MSt1</strain>
    </source>
</reference>
<proteinExistence type="predicted"/>
<feature type="transmembrane region" description="Helical" evidence="5">
    <location>
        <begin position="344"/>
        <end position="362"/>
    </location>
</feature>
<dbReference type="InterPro" id="IPR051533">
    <property type="entry name" value="WaaL-like"/>
</dbReference>
<evidence type="ECO:0000256" key="2">
    <source>
        <dbReference type="ARBA" id="ARBA00022692"/>
    </source>
</evidence>
<evidence type="ECO:0000256" key="1">
    <source>
        <dbReference type="ARBA" id="ARBA00004141"/>
    </source>
</evidence>
<feature type="transmembrane region" description="Helical" evidence="5">
    <location>
        <begin position="266"/>
        <end position="284"/>
    </location>
</feature>
<feature type="transmembrane region" description="Helical" evidence="5">
    <location>
        <begin position="62"/>
        <end position="82"/>
    </location>
</feature>
<dbReference type="Proteomes" id="UP000028123">
    <property type="component" value="Unassembled WGS sequence"/>
</dbReference>
<dbReference type="Gene3D" id="1.25.40.10">
    <property type="entry name" value="Tetratricopeptide repeat domain"/>
    <property type="match status" value="1"/>
</dbReference>
<feature type="transmembrane region" description="Helical" evidence="5">
    <location>
        <begin position="243"/>
        <end position="259"/>
    </location>
</feature>
<evidence type="ECO:0000256" key="4">
    <source>
        <dbReference type="ARBA" id="ARBA00023136"/>
    </source>
</evidence>
<feature type="transmembrane region" description="Helical" evidence="5">
    <location>
        <begin position="191"/>
        <end position="212"/>
    </location>
</feature>
<feature type="transmembrane region" description="Helical" evidence="5">
    <location>
        <begin position="539"/>
        <end position="560"/>
    </location>
</feature>
<organism evidence="7 8">
    <name type="scientific">Paenibacillus tyrfis</name>
    <dbReference type="NCBI Taxonomy" id="1501230"/>
    <lineage>
        <taxon>Bacteria</taxon>
        <taxon>Bacillati</taxon>
        <taxon>Bacillota</taxon>
        <taxon>Bacilli</taxon>
        <taxon>Bacillales</taxon>
        <taxon>Paenibacillaceae</taxon>
        <taxon>Paenibacillus</taxon>
    </lineage>
</organism>
<dbReference type="Pfam" id="PF04932">
    <property type="entry name" value="Wzy_C"/>
    <property type="match status" value="1"/>
</dbReference>
<feature type="transmembrane region" description="Helical" evidence="5">
    <location>
        <begin position="118"/>
        <end position="141"/>
    </location>
</feature>
<keyword evidence="4 5" id="KW-0472">Membrane</keyword>
<feature type="transmembrane region" description="Helical" evidence="5">
    <location>
        <begin position="94"/>
        <end position="112"/>
    </location>
</feature>
<sequence length="813" mass="90560">MNTPYVSRKQWLESREQEKGSLLFYSVLGFVLLFLFIAPFHQGLFLMFSYEAKPGNNIFYNFPLYSSYIFIYIALFLTSLFLMTSFKATGKRDMLLLAVWLIPLAYLIPVLTRPASMYLALQGLYAELMYASFFVISWVLARNKKGAALVQHGILYSGYALVIYGLLVWYGNIQAHGVIIADSNGMRLTSSFTYANSYAAYLIAIILGALYMIASSSKWAVAAGNALILAPALLSLILTLSRGGLVLLPVVLLALLPFLRLSGQIVMILNLGVAAAAAFILSGPSTRIGAELFHTSNAALSAQAWLQLAAGSVVVALLSAVIHKYVPPAVGKLEEKFKLRYARLWFPLVILLVGGIGIAVVLNSQWVLNLLPENLQQRIASINFQQHSVQERGYFYKDAMQIVNEAPLFGKGGGTWAALYQSHQSYGYASNQAHNFLFQTLTDIGWVGTLLLFAFIGCIVYFYVRHVIKHHETEDGRRHFVYFIVLAAILAHSFMDFDLSYGYLSALVFIGLGGLLAGAALPGTKEQEQPTIASGKAKWIYPGFVLLLSLCMLVVSIRLLKANTEAGKAYNELSQESVQLEKFIGFIDNAMALHSTNADYALLKIRILNDVYNQTKDKQYLQEAQQLAARFMDNEPNAHGIHENRYRWAVEDNAQQALAIASESIPKFQWDMMWYERAMVLSYELGYAAGQANKPAERDAQYQKAVGIYQHVQEKRESLKSIPSSISVPPFEITKPMFLVLGRISYDQGKYAEAADILRPALSDNMDSSVQRYIARWYVASLQKQGKTDQAWVDKLIAKDPSEAEELKKLAGA</sequence>
<keyword evidence="3 5" id="KW-1133">Transmembrane helix</keyword>
<evidence type="ECO:0000313" key="8">
    <source>
        <dbReference type="Proteomes" id="UP000028123"/>
    </source>
</evidence>
<dbReference type="PANTHER" id="PTHR37422">
    <property type="entry name" value="TEICHURONIC ACID BIOSYNTHESIS PROTEIN TUAE"/>
    <property type="match status" value="1"/>
</dbReference>
<evidence type="ECO:0000256" key="3">
    <source>
        <dbReference type="ARBA" id="ARBA00022989"/>
    </source>
</evidence>
<dbReference type="OrthoDB" id="1808577at2"/>
<feature type="domain" description="O-antigen ligase-related" evidence="6">
    <location>
        <begin position="300"/>
        <end position="453"/>
    </location>
</feature>
<comment type="caution">
    <text evidence="7">The sequence shown here is derived from an EMBL/GenBank/DDBJ whole genome shotgun (WGS) entry which is preliminary data.</text>
</comment>
<dbReference type="GO" id="GO:0016020">
    <property type="term" value="C:membrane"/>
    <property type="evidence" value="ECO:0007669"/>
    <property type="project" value="UniProtKB-SubCell"/>
</dbReference>
<keyword evidence="2 5" id="KW-0812">Transmembrane</keyword>
<dbReference type="RefSeq" id="WP_036686654.1">
    <property type="nucleotide sequence ID" value="NZ_JNVM01000017.1"/>
</dbReference>
<protein>
    <recommendedName>
        <fullName evidence="6">O-antigen ligase-related domain-containing protein</fullName>
    </recommendedName>
</protein>
<feature type="transmembrane region" description="Helical" evidence="5">
    <location>
        <begin position="219"/>
        <end position="237"/>
    </location>
</feature>
<evidence type="ECO:0000259" key="6">
    <source>
        <dbReference type="Pfam" id="PF04932"/>
    </source>
</evidence>
<dbReference type="EMBL" id="JNVM01000017">
    <property type="protein sequence ID" value="KEQ24004.1"/>
    <property type="molecule type" value="Genomic_DNA"/>
</dbReference>
<dbReference type="AlphaFoldDB" id="A0A081NZY1"/>
<dbReference type="InterPro" id="IPR007016">
    <property type="entry name" value="O-antigen_ligase-rel_domated"/>
</dbReference>
<dbReference type="PANTHER" id="PTHR37422:SF13">
    <property type="entry name" value="LIPOPOLYSACCHARIDE BIOSYNTHESIS PROTEIN PA4999-RELATED"/>
    <property type="match status" value="1"/>
</dbReference>
<feature type="transmembrane region" description="Helical" evidence="5">
    <location>
        <begin position="304"/>
        <end position="323"/>
    </location>
</feature>
<evidence type="ECO:0000256" key="5">
    <source>
        <dbReference type="SAM" id="Phobius"/>
    </source>
</evidence>
<gene>
    <name evidence="7" type="ORF">ET33_09815</name>
</gene>
<feature type="transmembrane region" description="Helical" evidence="5">
    <location>
        <begin position="476"/>
        <end position="495"/>
    </location>
</feature>
<comment type="subcellular location">
    <subcellularLocation>
        <location evidence="1">Membrane</location>
        <topology evidence="1">Multi-pass membrane protein</topology>
    </subcellularLocation>
</comment>
<dbReference type="eggNOG" id="COG3307">
    <property type="taxonomic scope" value="Bacteria"/>
</dbReference>
<evidence type="ECO:0000313" key="7">
    <source>
        <dbReference type="EMBL" id="KEQ24004.1"/>
    </source>
</evidence>
<accession>A0A081NZY1</accession>
<keyword evidence="8" id="KW-1185">Reference proteome</keyword>
<dbReference type="InterPro" id="IPR011990">
    <property type="entry name" value="TPR-like_helical_dom_sf"/>
</dbReference>
<feature type="transmembrane region" description="Helical" evidence="5">
    <location>
        <begin position="444"/>
        <end position="464"/>
    </location>
</feature>
<feature type="transmembrane region" description="Helical" evidence="5">
    <location>
        <begin position="21"/>
        <end position="42"/>
    </location>
</feature>